<evidence type="ECO:0000256" key="4">
    <source>
        <dbReference type="ARBA" id="ARBA00023231"/>
    </source>
</evidence>
<dbReference type="RefSeq" id="WP_014448690.1">
    <property type="nucleotide sequence ID" value="NC_017094.1"/>
</dbReference>
<evidence type="ECO:0000256" key="5">
    <source>
        <dbReference type="RuleBase" id="RU003936"/>
    </source>
</evidence>
<dbReference type="PATRIC" id="fig|1162668.3.peg.561"/>
<organism evidence="6 7">
    <name type="scientific">Leptospirillum ferrooxidans (strain C2-3)</name>
    <dbReference type="NCBI Taxonomy" id="1162668"/>
    <lineage>
        <taxon>Bacteria</taxon>
        <taxon>Pseudomonadati</taxon>
        <taxon>Nitrospirota</taxon>
        <taxon>Nitrospiria</taxon>
        <taxon>Nitrospirales</taxon>
        <taxon>Nitrospiraceae</taxon>
        <taxon>Leptospirillum</taxon>
    </lineage>
</organism>
<evidence type="ECO:0000256" key="3">
    <source>
        <dbReference type="ARBA" id="ARBA00023163"/>
    </source>
</evidence>
<dbReference type="GO" id="GO:0005524">
    <property type="term" value="F:ATP binding"/>
    <property type="evidence" value="ECO:0007669"/>
    <property type="project" value="TreeGrafter"/>
</dbReference>
<dbReference type="SMART" id="SM00938">
    <property type="entry name" value="P-II"/>
    <property type="match status" value="1"/>
</dbReference>
<reference evidence="7" key="2">
    <citation type="submission" date="2012-03" db="EMBL/GenBank/DDBJ databases">
        <title>The complete genome sequence of the pioneer microbe on fresh volcanic deposit, Leptospirillum ferrooxidans strain C2-3.</title>
        <authorList>
            <person name="Fujimura R."/>
            <person name="Sato Y."/>
            <person name="Nishizawa T."/>
            <person name="Nanba K."/>
            <person name="Oshima K."/>
            <person name="Hattori M."/>
            <person name="Kamijo T."/>
            <person name="Ohta H."/>
        </authorList>
    </citation>
    <scope>NUCLEOTIDE SEQUENCE [LARGE SCALE GENOMIC DNA]</scope>
    <source>
        <strain evidence="7">C2-3</strain>
    </source>
</reference>
<reference evidence="6 7" key="1">
    <citation type="journal article" date="2012" name="J. Bacteriol.">
        <title>Complete Genome Sequence of Leptospirillum ferrooxidans Strain C2-3, Isolated from a Fresh Volcanic Ash Deposit on the Island of Miyake, Japan.</title>
        <authorList>
            <person name="Fujimura R."/>
            <person name="Sato Y."/>
            <person name="Nishizawa T."/>
            <person name="Oshima K."/>
            <person name="Kim S.-W."/>
            <person name="Hattori M."/>
            <person name="Kamijo T."/>
            <person name="Ohta H."/>
        </authorList>
    </citation>
    <scope>NUCLEOTIDE SEQUENCE [LARGE SCALE GENOMIC DNA]</scope>
    <source>
        <strain evidence="6 7">C2-3</strain>
    </source>
</reference>
<evidence type="ECO:0000256" key="2">
    <source>
        <dbReference type="ARBA" id="ARBA00023015"/>
    </source>
</evidence>
<dbReference type="GO" id="GO:0030234">
    <property type="term" value="F:enzyme regulator activity"/>
    <property type="evidence" value="ECO:0007669"/>
    <property type="project" value="InterPro"/>
</dbReference>
<dbReference type="EMBL" id="AP012342">
    <property type="protein sequence ID" value="BAM06197.1"/>
    <property type="molecule type" value="Genomic_DNA"/>
</dbReference>
<dbReference type="Gene3D" id="3.30.70.120">
    <property type="match status" value="1"/>
</dbReference>
<dbReference type="PROSITE" id="PS51343">
    <property type="entry name" value="PII_GLNB_DOM"/>
    <property type="match status" value="1"/>
</dbReference>
<keyword evidence="7" id="KW-1185">Reference proteome</keyword>
<dbReference type="InterPro" id="IPR002187">
    <property type="entry name" value="N-reg_PII"/>
</dbReference>
<keyword evidence="4" id="KW-0535">Nitrogen fixation</keyword>
<keyword evidence="3" id="KW-0804">Transcription</keyword>
<dbReference type="Pfam" id="PF00543">
    <property type="entry name" value="P-II"/>
    <property type="match status" value="1"/>
</dbReference>
<dbReference type="HOGENOM" id="CLU_082268_0_1_0"/>
<dbReference type="PRINTS" id="PR00340">
    <property type="entry name" value="PIIGLNB"/>
</dbReference>
<proteinExistence type="inferred from homology"/>
<accession>I0ILP8</accession>
<dbReference type="PANTHER" id="PTHR30115">
    <property type="entry name" value="NITROGEN REGULATORY PROTEIN P-II"/>
    <property type="match status" value="1"/>
</dbReference>
<dbReference type="GO" id="GO:0006808">
    <property type="term" value="P:regulation of nitrogen utilization"/>
    <property type="evidence" value="ECO:0007669"/>
    <property type="project" value="InterPro"/>
</dbReference>
<dbReference type="KEGG" id="lfc:LFE_0479"/>
<dbReference type="InterPro" id="IPR017918">
    <property type="entry name" value="N-reg_PII_CS"/>
</dbReference>
<dbReference type="STRING" id="1162668.LFE_0479"/>
<evidence type="ECO:0000313" key="6">
    <source>
        <dbReference type="EMBL" id="BAM06197.1"/>
    </source>
</evidence>
<gene>
    <name evidence="6" type="ordered locus">LFE_0479</name>
</gene>
<dbReference type="PROSITE" id="PS00638">
    <property type="entry name" value="PII_GLNB_CTER"/>
    <property type="match status" value="1"/>
</dbReference>
<keyword evidence="2" id="KW-0805">Transcription regulation</keyword>
<dbReference type="InterPro" id="IPR015867">
    <property type="entry name" value="N-reg_PII/ATP_PRibTrfase_C"/>
</dbReference>
<dbReference type="AlphaFoldDB" id="I0ILP8"/>
<dbReference type="InterPro" id="IPR011322">
    <property type="entry name" value="N-reg_PII-like_a/b"/>
</dbReference>
<name>I0ILP8_LEPFC</name>
<evidence type="ECO:0000256" key="1">
    <source>
        <dbReference type="ARBA" id="ARBA00002440"/>
    </source>
</evidence>
<dbReference type="SUPFAM" id="SSF54913">
    <property type="entry name" value="GlnB-like"/>
    <property type="match status" value="1"/>
</dbReference>
<comment type="similarity">
    <text evidence="5">Belongs to the P(II) protein family.</text>
</comment>
<sequence>MKLIRAIVRSEKEPQVLKSLESGGFYAMTKFPVVGRGQQQGIQVGDVSYDTLSKLEFLVVVSDTDLAAVVQCIEEAAYTGHPGDGKIFIQEVLSSHTIRTGAEEHGE</sequence>
<dbReference type="PANTHER" id="PTHR30115:SF13">
    <property type="entry name" value="PII-LIKE PROTEIN GLNBI"/>
    <property type="match status" value="1"/>
</dbReference>
<evidence type="ECO:0000313" key="7">
    <source>
        <dbReference type="Proteomes" id="UP000007382"/>
    </source>
</evidence>
<dbReference type="eggNOG" id="COG0347">
    <property type="taxonomic scope" value="Bacteria"/>
</dbReference>
<protein>
    <submittedName>
        <fullName evidence="6">Putative nitrogen regulatory protein P-II glnB-like protein 1</fullName>
    </submittedName>
</protein>
<comment type="function">
    <text evidence="1">Could be involved in the regulation of nitrogen fixation.</text>
</comment>
<dbReference type="OrthoDB" id="9802729at2"/>
<dbReference type="Proteomes" id="UP000007382">
    <property type="component" value="Chromosome"/>
</dbReference>
<dbReference type="GO" id="GO:0005829">
    <property type="term" value="C:cytosol"/>
    <property type="evidence" value="ECO:0007669"/>
    <property type="project" value="TreeGrafter"/>
</dbReference>